<evidence type="ECO:0000259" key="2">
    <source>
        <dbReference type="Pfam" id="PF05183"/>
    </source>
</evidence>
<name>A0A813BPI8_9DINO</name>
<dbReference type="PANTHER" id="PTHR23079:SF55">
    <property type="entry name" value="RNA-DIRECTED RNA POLYMERASE"/>
    <property type="match status" value="1"/>
</dbReference>
<dbReference type="GO" id="GO:0003968">
    <property type="term" value="F:RNA-directed RNA polymerase activity"/>
    <property type="evidence" value="ECO:0007669"/>
    <property type="project" value="UniProtKB-KW"/>
</dbReference>
<keyword evidence="4" id="KW-1185">Reference proteome</keyword>
<evidence type="ECO:0000313" key="4">
    <source>
        <dbReference type="Proteomes" id="UP000601435"/>
    </source>
</evidence>
<reference evidence="3" key="1">
    <citation type="submission" date="2021-02" db="EMBL/GenBank/DDBJ databases">
        <authorList>
            <person name="Dougan E. K."/>
            <person name="Rhodes N."/>
            <person name="Thang M."/>
            <person name="Chan C."/>
        </authorList>
    </citation>
    <scope>NUCLEOTIDE SEQUENCE</scope>
</reference>
<feature type="non-terminal residue" evidence="3">
    <location>
        <position position="1"/>
    </location>
</feature>
<comment type="catalytic activity">
    <reaction evidence="1">
        <text>RNA(n) + a ribonucleoside 5'-triphosphate = RNA(n+1) + diphosphate</text>
        <dbReference type="Rhea" id="RHEA:21248"/>
        <dbReference type="Rhea" id="RHEA-COMP:14527"/>
        <dbReference type="Rhea" id="RHEA-COMP:17342"/>
        <dbReference type="ChEBI" id="CHEBI:33019"/>
        <dbReference type="ChEBI" id="CHEBI:61557"/>
        <dbReference type="ChEBI" id="CHEBI:140395"/>
        <dbReference type="EC" id="2.7.7.48"/>
    </reaction>
</comment>
<accession>A0A813BPI8</accession>
<evidence type="ECO:0000256" key="1">
    <source>
        <dbReference type="RuleBase" id="RU363098"/>
    </source>
</evidence>
<keyword evidence="1" id="KW-0548">Nucleotidyltransferase</keyword>
<dbReference type="Proteomes" id="UP000601435">
    <property type="component" value="Unassembled WGS sequence"/>
</dbReference>
<dbReference type="GO" id="GO:0003723">
    <property type="term" value="F:RNA binding"/>
    <property type="evidence" value="ECO:0007669"/>
    <property type="project" value="UniProtKB-KW"/>
</dbReference>
<organism evidence="3 4">
    <name type="scientific">Symbiodinium necroappetens</name>
    <dbReference type="NCBI Taxonomy" id="1628268"/>
    <lineage>
        <taxon>Eukaryota</taxon>
        <taxon>Sar</taxon>
        <taxon>Alveolata</taxon>
        <taxon>Dinophyceae</taxon>
        <taxon>Suessiales</taxon>
        <taxon>Symbiodiniaceae</taxon>
        <taxon>Symbiodinium</taxon>
    </lineage>
</organism>
<feature type="domain" description="RDRP core" evidence="2">
    <location>
        <begin position="39"/>
        <end position="155"/>
    </location>
</feature>
<proteinExistence type="inferred from homology"/>
<protein>
    <recommendedName>
        <fullName evidence="1">RNA-dependent RNA polymerase</fullName>
        <ecNumber evidence="1">2.7.7.48</ecNumber>
    </recommendedName>
</protein>
<dbReference type="GO" id="GO:0031380">
    <property type="term" value="C:nuclear RNA-directed RNA polymerase complex"/>
    <property type="evidence" value="ECO:0007669"/>
    <property type="project" value="TreeGrafter"/>
</dbReference>
<sequence length="297" mass="32536">EEAETDMELLTKEVEELGHCDMSRGTKRALLGGGGDFSAWTLKALPDIWQRLEARQCYVVAGGSSMVGRVAVWRSPCVQPSDIEVWEAVQWPGDLKAVPTNCIVCSVRGKGITALAGGDSDGDDVAVTLNQDLVEFVEHTEAAVAQLDWEQACKPKKELEVEARKLFSTTADRSPTYLQHMLNVPTPNVRGQATALAEKCQQAVMEAPGDMRLLMCMLQVGFLCHAAYDCPKKFSGKMVLAAIRQVMRAAGVAPTTHRSTWADAWLLASRGLPKATRKPWETVKLETLRDKTQPLGQ</sequence>
<comment type="caution">
    <text evidence="3">The sequence shown here is derived from an EMBL/GenBank/DDBJ whole genome shotgun (WGS) entry which is preliminary data.</text>
</comment>
<dbReference type="GO" id="GO:0030422">
    <property type="term" value="P:siRNA processing"/>
    <property type="evidence" value="ECO:0007669"/>
    <property type="project" value="TreeGrafter"/>
</dbReference>
<dbReference type="InterPro" id="IPR057596">
    <property type="entry name" value="RDRP_core"/>
</dbReference>
<keyword evidence="1" id="KW-0696">RNA-directed RNA polymerase</keyword>
<dbReference type="EC" id="2.7.7.48" evidence="1"/>
<feature type="non-terminal residue" evidence="3">
    <location>
        <position position="297"/>
    </location>
</feature>
<evidence type="ECO:0000313" key="3">
    <source>
        <dbReference type="EMBL" id="CAE7908116.1"/>
    </source>
</evidence>
<keyword evidence="1" id="KW-0808">Transferase</keyword>
<dbReference type="PANTHER" id="PTHR23079">
    <property type="entry name" value="RNA-DEPENDENT RNA POLYMERASE"/>
    <property type="match status" value="1"/>
</dbReference>
<dbReference type="InterPro" id="IPR007855">
    <property type="entry name" value="RDRP"/>
</dbReference>
<dbReference type="AlphaFoldDB" id="A0A813BPI8"/>
<dbReference type="EMBL" id="CAJNJA010072896">
    <property type="protein sequence ID" value="CAE7908116.1"/>
    <property type="molecule type" value="Genomic_DNA"/>
</dbReference>
<gene>
    <name evidence="3" type="ORF">SNEC2469_LOCUS30827</name>
</gene>
<dbReference type="OrthoDB" id="416128at2759"/>
<keyword evidence="1" id="KW-0694">RNA-binding</keyword>
<comment type="similarity">
    <text evidence="1">Belongs to the RdRP family.</text>
</comment>
<dbReference type="Pfam" id="PF05183">
    <property type="entry name" value="RdRP"/>
    <property type="match status" value="1"/>
</dbReference>